<organism evidence="3 4">
    <name type="scientific">Polarella glacialis</name>
    <name type="common">Dinoflagellate</name>
    <dbReference type="NCBI Taxonomy" id="89957"/>
    <lineage>
        <taxon>Eukaryota</taxon>
        <taxon>Sar</taxon>
        <taxon>Alveolata</taxon>
        <taxon>Dinophyceae</taxon>
        <taxon>Suessiales</taxon>
        <taxon>Suessiaceae</taxon>
        <taxon>Polarella</taxon>
    </lineage>
</organism>
<name>A0A813JRU1_POLGL</name>
<accession>A0A813JRU1</accession>
<feature type="transmembrane region" description="Helical" evidence="2">
    <location>
        <begin position="427"/>
        <end position="445"/>
    </location>
</feature>
<proteinExistence type="predicted"/>
<feature type="transmembrane region" description="Helical" evidence="2">
    <location>
        <begin position="219"/>
        <end position="238"/>
    </location>
</feature>
<feature type="compositionally biased region" description="Low complexity" evidence="1">
    <location>
        <begin position="541"/>
        <end position="566"/>
    </location>
</feature>
<feature type="region of interest" description="Disordered" evidence="1">
    <location>
        <begin position="490"/>
        <end position="591"/>
    </location>
</feature>
<feature type="compositionally biased region" description="Low complexity" evidence="1">
    <location>
        <begin position="27"/>
        <end position="43"/>
    </location>
</feature>
<evidence type="ECO:0000256" key="2">
    <source>
        <dbReference type="SAM" id="Phobius"/>
    </source>
</evidence>
<evidence type="ECO:0000313" key="3">
    <source>
        <dbReference type="EMBL" id="CAE8684142.1"/>
    </source>
</evidence>
<feature type="compositionally biased region" description="Polar residues" evidence="1">
    <location>
        <begin position="492"/>
        <end position="501"/>
    </location>
</feature>
<evidence type="ECO:0000256" key="1">
    <source>
        <dbReference type="SAM" id="MobiDB-lite"/>
    </source>
</evidence>
<comment type="caution">
    <text evidence="3">The sequence shown here is derived from an EMBL/GenBank/DDBJ whole genome shotgun (WGS) entry which is preliminary data.</text>
</comment>
<sequence length="1036" mass="113934">MWRSRKPAAEPLIGETAVLQEQLHSEQAPQPSVVAEPASAAAEEAQRDASGVPGPRISSAHGRRRERVQRSQRQEGYRDRMFQAANIAGLRYKEFEADLLAGERVRGEPIRVRLTKTISFCRRFLFNFLTVGLYELWHRCCASGSRVFDVDARIAVTSMGRLLLWTHSAGGGGLPFGQHCMRAITKPTSVAAVGLYILFFVFGPLTLNGNPDDLLGTTAVAVGIIVLGMISVFWSWLWESSSLKVKNAIRQFESKELSCARLLCSRQRGLWGYGGETRSCQVHLFFGAFPREAELRRTLPPGIFDSGTVRAGFLPVGRQSTGGSGGIDSAKITEAAGQGGNNATSGGFTANASAGLIILAFAGFLNEIFEFFYQWVLCIRDDPNKSVRSISKCIEVRFDHWWFGGTDTNPGTVTSHWIEGLDWSLQLILFVYIVGPAVSLLWSALSDQSSAGIGFLVDRRLGFSTEDERFEEHWQELSSFVSELFQGACGEESTTPKTSGRVSLGAADTSGRPPAKRWEEVSGDLGPAADRPDAENGTSQGEPGAAGSAVPSASAAASSSSPYAPGRQSSSFQEEQPTPASSSRPGRQRSSWSQVEEMIARLVDPVSGKVRVYREILSCVEDEEVLAVYPEKLVVPLVAKVKIFLTCGLEYLLHWRRQRREGAIILTNKRLIHISSHYAQYKRSVKIDMYTLGSTVKFVGLTPPRFQCCARPQGLLSVSSRIGNFDIHLLQMKRLRDAAQRLWQGFVLLQDAESVTLVEFDDWASGIESGVEVEEDPDPNASFEDRQAVEEARFEAAALWGDDDDGCQAEEEPAAYASDVEQGAAAASAQVVTLNVNRAEQWGMVLADGERTLWGPVLFEEEVMRAFCPTRRGSIRNRKRPAALVTITDRRLVVIQYRSVGPMCCGGVLHRSPADCISTIPLKCILGFSVEETFSLQRAMIVKMLGKLCCRPLSESFLSVNVLSNAGMGKVYLPALSVTQRVLPLNADPPCNFEEDKVLELRRWLGNVALFFSVEKSNPKKPLMELWRCSRGLAPE</sequence>
<gene>
    <name evidence="3" type="ORF">PGLA2088_LOCUS23826</name>
</gene>
<feature type="region of interest" description="Disordered" evidence="1">
    <location>
        <begin position="22"/>
        <end position="75"/>
    </location>
</feature>
<keyword evidence="2" id="KW-0472">Membrane</keyword>
<feature type="compositionally biased region" description="Polar residues" evidence="1">
    <location>
        <begin position="567"/>
        <end position="591"/>
    </location>
</feature>
<keyword evidence="2" id="KW-1133">Transmembrane helix</keyword>
<protein>
    <submittedName>
        <fullName evidence="3">Uncharacterized protein</fullName>
    </submittedName>
</protein>
<reference evidence="3" key="1">
    <citation type="submission" date="2021-02" db="EMBL/GenBank/DDBJ databases">
        <authorList>
            <person name="Dougan E. K."/>
            <person name="Rhodes N."/>
            <person name="Thang M."/>
            <person name="Chan C."/>
        </authorList>
    </citation>
    <scope>NUCLEOTIDE SEQUENCE</scope>
</reference>
<dbReference type="AlphaFoldDB" id="A0A813JRU1"/>
<dbReference type="EMBL" id="CAJNNW010026279">
    <property type="protein sequence ID" value="CAE8684142.1"/>
    <property type="molecule type" value="Genomic_DNA"/>
</dbReference>
<keyword evidence="2" id="KW-0812">Transmembrane</keyword>
<feature type="transmembrane region" description="Helical" evidence="2">
    <location>
        <begin position="188"/>
        <end position="207"/>
    </location>
</feature>
<evidence type="ECO:0000313" key="4">
    <source>
        <dbReference type="Proteomes" id="UP000626109"/>
    </source>
</evidence>
<dbReference type="Proteomes" id="UP000626109">
    <property type="component" value="Unassembled WGS sequence"/>
</dbReference>